<comment type="caution">
    <text evidence="5">The sequence shown here is derived from an EMBL/GenBank/DDBJ whole genome shotgun (WGS) entry which is preliminary data.</text>
</comment>
<evidence type="ECO:0000313" key="6">
    <source>
        <dbReference type="Proteomes" id="UP000193467"/>
    </source>
</evidence>
<keyword evidence="3" id="KW-0687">Ribonucleoprotein</keyword>
<organism evidence="5 6">
    <name type="scientific">Leucosporidium creatinivorum</name>
    <dbReference type="NCBI Taxonomy" id="106004"/>
    <lineage>
        <taxon>Eukaryota</taxon>
        <taxon>Fungi</taxon>
        <taxon>Dikarya</taxon>
        <taxon>Basidiomycota</taxon>
        <taxon>Pucciniomycotina</taxon>
        <taxon>Microbotryomycetes</taxon>
        <taxon>Leucosporidiales</taxon>
        <taxon>Leucosporidium</taxon>
    </lineage>
</organism>
<dbReference type="GO" id="GO:1990904">
    <property type="term" value="C:ribonucleoprotein complex"/>
    <property type="evidence" value="ECO:0007669"/>
    <property type="project" value="UniProtKB-KW"/>
</dbReference>
<proteinExistence type="inferred from homology"/>
<dbReference type="Pfam" id="PF01281">
    <property type="entry name" value="Ribosomal_L9_N"/>
    <property type="match status" value="1"/>
</dbReference>
<comment type="similarity">
    <text evidence="1">Belongs to the bacterial ribosomal protein bL9 family.</text>
</comment>
<dbReference type="InterPro" id="IPR020070">
    <property type="entry name" value="Ribosomal_bL9_N"/>
</dbReference>
<accession>A0A1Y2FHL9</accession>
<sequence length="221" mass="23597">MLLSSSRLLTRSSNCAACCQVVQRRSAHKLVEIELLSDVPSLGRRGERLPVSPGRARNQLIPQGLGLYVVAGRGVSPLRDMQRREEQQRARGVLGAVGASKVVDGIASSAEAAAAESLSHDSSLLTALQLLPQPLTFTRLTTATTNADLFGSVSASDVLTELKEFGIRVEEGNAAFGEKEGVEKGRVKSLGDFVFNVQLKALGEEFPIAVKVLKEETAAKE</sequence>
<dbReference type="GO" id="GO:0006412">
    <property type="term" value="P:translation"/>
    <property type="evidence" value="ECO:0007669"/>
    <property type="project" value="InterPro"/>
</dbReference>
<keyword evidence="2" id="KW-0689">Ribosomal protein</keyword>
<dbReference type="PANTHER" id="PTHR21368">
    <property type="entry name" value="50S RIBOSOMAL PROTEIN L9"/>
    <property type="match status" value="1"/>
</dbReference>
<dbReference type="InterPro" id="IPR036791">
    <property type="entry name" value="Ribosomal_bL9_C_sf"/>
</dbReference>
<dbReference type="EMBL" id="MCGR01000021">
    <property type="protein sequence ID" value="ORY82305.1"/>
    <property type="molecule type" value="Genomic_DNA"/>
</dbReference>
<gene>
    <name evidence="5" type="ORF">BCR35DRAFT_303679</name>
</gene>
<dbReference type="SUPFAM" id="SSF55658">
    <property type="entry name" value="L9 N-domain-like"/>
    <property type="match status" value="1"/>
</dbReference>
<evidence type="ECO:0000256" key="2">
    <source>
        <dbReference type="ARBA" id="ARBA00022980"/>
    </source>
</evidence>
<name>A0A1Y2FHL9_9BASI</name>
<dbReference type="InterPro" id="IPR036935">
    <property type="entry name" value="Ribosomal_bL9_N_sf"/>
</dbReference>
<keyword evidence="6" id="KW-1185">Reference proteome</keyword>
<dbReference type="InterPro" id="IPR009027">
    <property type="entry name" value="Ribosomal_bL9/RNase_H1_N"/>
</dbReference>
<dbReference type="STRING" id="106004.A0A1Y2FHL9"/>
<dbReference type="OrthoDB" id="5555409at2759"/>
<dbReference type="Gene3D" id="3.10.430.100">
    <property type="entry name" value="Ribosomal protein L9, C-terminal domain"/>
    <property type="match status" value="1"/>
</dbReference>
<evidence type="ECO:0000313" key="5">
    <source>
        <dbReference type="EMBL" id="ORY82305.1"/>
    </source>
</evidence>
<dbReference type="InterPro" id="IPR000244">
    <property type="entry name" value="Ribosomal_bL9"/>
</dbReference>
<protein>
    <recommendedName>
        <fullName evidence="4">Ribosomal protein L9 domain-containing protein</fullName>
    </recommendedName>
</protein>
<reference evidence="5 6" key="1">
    <citation type="submission" date="2016-07" db="EMBL/GenBank/DDBJ databases">
        <title>Pervasive Adenine N6-methylation of Active Genes in Fungi.</title>
        <authorList>
            <consortium name="DOE Joint Genome Institute"/>
            <person name="Mondo S.J."/>
            <person name="Dannebaum R.O."/>
            <person name="Kuo R.C."/>
            <person name="Labutti K."/>
            <person name="Haridas S."/>
            <person name="Kuo A."/>
            <person name="Salamov A."/>
            <person name="Ahrendt S.R."/>
            <person name="Lipzen A."/>
            <person name="Sullivan W."/>
            <person name="Andreopoulos W.B."/>
            <person name="Clum A."/>
            <person name="Lindquist E."/>
            <person name="Daum C."/>
            <person name="Ramamoorthy G.K."/>
            <person name="Gryganskyi A."/>
            <person name="Culley D."/>
            <person name="Magnuson J.K."/>
            <person name="James T.Y."/>
            <person name="O'Malley M.A."/>
            <person name="Stajich J.E."/>
            <person name="Spatafora J.W."/>
            <person name="Visel A."/>
            <person name="Grigoriev I.V."/>
        </authorList>
    </citation>
    <scope>NUCLEOTIDE SEQUENCE [LARGE SCALE GENOMIC DNA]</scope>
    <source>
        <strain evidence="5 6">62-1032</strain>
    </source>
</reference>
<evidence type="ECO:0000256" key="3">
    <source>
        <dbReference type="ARBA" id="ARBA00023274"/>
    </source>
</evidence>
<evidence type="ECO:0000259" key="4">
    <source>
        <dbReference type="Pfam" id="PF01281"/>
    </source>
</evidence>
<evidence type="ECO:0000256" key="1">
    <source>
        <dbReference type="ARBA" id="ARBA00010605"/>
    </source>
</evidence>
<dbReference type="InParanoid" id="A0A1Y2FHL9"/>
<dbReference type="GO" id="GO:0003735">
    <property type="term" value="F:structural constituent of ribosome"/>
    <property type="evidence" value="ECO:0007669"/>
    <property type="project" value="InterPro"/>
</dbReference>
<dbReference type="Proteomes" id="UP000193467">
    <property type="component" value="Unassembled WGS sequence"/>
</dbReference>
<dbReference type="Gene3D" id="3.40.5.10">
    <property type="entry name" value="Ribosomal protein L9, N-terminal domain"/>
    <property type="match status" value="1"/>
</dbReference>
<dbReference type="GO" id="GO:0005840">
    <property type="term" value="C:ribosome"/>
    <property type="evidence" value="ECO:0007669"/>
    <property type="project" value="UniProtKB-KW"/>
</dbReference>
<dbReference type="AlphaFoldDB" id="A0A1Y2FHL9"/>
<feature type="domain" description="Ribosomal protein L9" evidence="4">
    <location>
        <begin position="32"/>
        <end position="69"/>
    </location>
</feature>